<protein>
    <recommendedName>
        <fullName evidence="2">chitinase</fullName>
        <ecNumber evidence="2">3.2.1.14</ecNumber>
    </recommendedName>
</protein>
<organism evidence="9 10">
    <name type="scientific">Nostoc punctiforme (strain ATCC 29133 / PCC 73102)</name>
    <dbReference type="NCBI Taxonomy" id="63737"/>
    <lineage>
        <taxon>Bacteria</taxon>
        <taxon>Bacillati</taxon>
        <taxon>Cyanobacteriota</taxon>
        <taxon>Cyanophyceae</taxon>
        <taxon>Nostocales</taxon>
        <taxon>Nostocaceae</taxon>
        <taxon>Nostoc</taxon>
    </lineage>
</organism>
<dbReference type="AlphaFoldDB" id="B2JBT5"/>
<dbReference type="InterPro" id="IPR017853">
    <property type="entry name" value="GH"/>
</dbReference>
<dbReference type="SUPFAM" id="SSF51445">
    <property type="entry name" value="(Trans)glycosidases"/>
    <property type="match status" value="1"/>
</dbReference>
<keyword evidence="9" id="KW-0614">Plasmid</keyword>
<dbReference type="InterPro" id="IPR001223">
    <property type="entry name" value="Glyco_hydro18_cat"/>
</dbReference>
<evidence type="ECO:0000313" key="10">
    <source>
        <dbReference type="Proteomes" id="UP000001191"/>
    </source>
</evidence>
<dbReference type="Proteomes" id="UP000001191">
    <property type="component" value="Plasmid pNPUN03"/>
</dbReference>
<dbReference type="GO" id="GO:0005975">
    <property type="term" value="P:carbohydrate metabolic process"/>
    <property type="evidence" value="ECO:0007669"/>
    <property type="project" value="InterPro"/>
</dbReference>
<dbReference type="EMBL" id="CP001040">
    <property type="protein sequence ID" value="ACC85389.1"/>
    <property type="molecule type" value="Genomic_DNA"/>
</dbReference>
<dbReference type="HOGENOM" id="CLU_357086_0_0_3"/>
<dbReference type="SUPFAM" id="SSF51695">
    <property type="entry name" value="PLC-like phosphodiesterases"/>
    <property type="match status" value="1"/>
</dbReference>
<dbReference type="RefSeq" id="WP_012412886.1">
    <property type="nucleotide sequence ID" value="NC_010630.1"/>
</dbReference>
<dbReference type="CAZy" id="GH18">
    <property type="family name" value="Glycoside Hydrolase Family 18"/>
</dbReference>
<dbReference type="EC" id="3.2.1.14" evidence="2"/>
<keyword evidence="4" id="KW-0146">Chitin degradation</keyword>
<accession>B2JBT5</accession>
<dbReference type="Gene3D" id="3.20.20.190">
    <property type="entry name" value="Phosphatidylinositol (PI) phosphodiesterase"/>
    <property type="match status" value="1"/>
</dbReference>
<dbReference type="PROSITE" id="PS51318">
    <property type="entry name" value="TAT"/>
    <property type="match status" value="1"/>
</dbReference>
<evidence type="ECO:0000313" key="9">
    <source>
        <dbReference type="EMBL" id="ACC85389.1"/>
    </source>
</evidence>
<keyword evidence="7" id="KW-0732">Signal</keyword>
<dbReference type="GO" id="GO:0005576">
    <property type="term" value="C:extracellular region"/>
    <property type="evidence" value="ECO:0007669"/>
    <property type="project" value="TreeGrafter"/>
</dbReference>
<dbReference type="InterPro" id="IPR029070">
    <property type="entry name" value="Chitinase_insertion_sf"/>
</dbReference>
<dbReference type="OrthoDB" id="9775889at2"/>
<keyword evidence="3 6" id="KW-0378">Hydrolase</keyword>
<dbReference type="Pfam" id="PF26178">
    <property type="entry name" value="PI-PLC_cat"/>
    <property type="match status" value="1"/>
</dbReference>
<gene>
    <name evidence="9" type="ordered locus">Npun_CF051</name>
</gene>
<dbReference type="Gene3D" id="3.10.50.10">
    <property type="match status" value="1"/>
</dbReference>
<keyword evidence="4" id="KW-0624">Polysaccharide degradation</keyword>
<evidence type="ECO:0000256" key="1">
    <source>
        <dbReference type="ARBA" id="ARBA00000822"/>
    </source>
</evidence>
<dbReference type="GO" id="GO:0006629">
    <property type="term" value="P:lipid metabolic process"/>
    <property type="evidence" value="ECO:0007669"/>
    <property type="project" value="InterPro"/>
</dbReference>
<dbReference type="CDD" id="cd08588">
    <property type="entry name" value="PI-PLCc_At5g67130_like"/>
    <property type="match status" value="1"/>
</dbReference>
<dbReference type="InterPro" id="IPR017946">
    <property type="entry name" value="PLC-like_Pdiesterase_TIM-brl"/>
</dbReference>
<dbReference type="InterPro" id="IPR001579">
    <property type="entry name" value="Glyco_hydro_18_chit_AS"/>
</dbReference>
<dbReference type="InterPro" id="IPR050314">
    <property type="entry name" value="Glycosyl_Hydrlase_18"/>
</dbReference>
<proteinExistence type="predicted"/>
<evidence type="ECO:0000256" key="7">
    <source>
        <dbReference type="SAM" id="SignalP"/>
    </source>
</evidence>
<dbReference type="PANTHER" id="PTHR11177">
    <property type="entry name" value="CHITINASE"/>
    <property type="match status" value="1"/>
</dbReference>
<dbReference type="InterPro" id="IPR011583">
    <property type="entry name" value="Chitinase_II/V-like_cat"/>
</dbReference>
<dbReference type="InterPro" id="IPR006311">
    <property type="entry name" value="TAT_signal"/>
</dbReference>
<keyword evidence="10" id="KW-1185">Reference proteome</keyword>
<dbReference type="GO" id="GO:0006032">
    <property type="term" value="P:chitin catabolic process"/>
    <property type="evidence" value="ECO:0007669"/>
    <property type="project" value="UniProtKB-KW"/>
</dbReference>
<sequence length="785" mass="88779">MSNRFSRRKFVKFAGGVIAGSAAVGSAPLVNLLAANAQSSTGYKVVGYFENWSQYRQGGGKFLPAQIDPSLYTHINFAFGIFGYITKGIAPNNPRLTGDYRIQPIEWNDQTVLYPEIQKLKLKNPNLKTLLSIGGWGFNDPQDPIQIGTYTYNLFSQMAASAAGRQQFIYSALEYAQKYKFDGIDLDWEYPGYQGRGGRPEDFANFLALVREFRTAISGRNFLLTIASSAIVPSGVPDQYRSNPGSYFQWLAQCAQYLDWLNVMSYDYHGAFPDDKVTGMNAPLPQDSTPKGPFSVKNTIEAYLAAGIPNSKIVMGIPTYGRTFKVSSPLSLTDNGPGKSYSSVGPAGISTVTPGVLSYYEIQNRISSGSLTRRWHEPTLTPYAYNSQTSEWVSYDDTESIGYKTSYLIEKKLGGAMIWAIGLDQFQSGFPLIKRVKSILDNPALRPKLPSYFVSGGRRYNQYSFLCTHNSFANSDENWTAANQFNTITKQLNDGVRALMLDIYNAEFDSLLGGKGVYLLHNFNPNASFPGINYALPLKHLYDALNEVVAFLKNNRNEVVTIFLEDYVYPDTNKLKEELDKVTGLKELIYDPDNNPNWSVRVTGEWPLLSEMIEWNKRLIIFSDKNHNNLTTKIGVAYDRNYILQNFWSLGVGGTDWDCQSRWRDGYHYQIVPEGTPYSQWRYADPQLHPKVVEKKSALFLFNHFRDTPTRITAALDNTYDKIMDRIENRCCNSAFLPKEKTTKQLPNFVAVDFWQEPVLYNNKAANVVQELNRRWENKLGCANR</sequence>
<evidence type="ECO:0000256" key="4">
    <source>
        <dbReference type="ARBA" id="ARBA00023024"/>
    </source>
</evidence>
<keyword evidence="4" id="KW-0119">Carbohydrate metabolism</keyword>
<evidence type="ECO:0000256" key="6">
    <source>
        <dbReference type="RuleBase" id="RU000489"/>
    </source>
</evidence>
<comment type="catalytic activity">
    <reaction evidence="1">
        <text>Random endo-hydrolysis of N-acetyl-beta-D-glucosaminide (1-&gt;4)-beta-linkages in chitin and chitodextrins.</text>
        <dbReference type="EC" id="3.2.1.14"/>
    </reaction>
</comment>
<feature type="signal peptide" evidence="7">
    <location>
        <begin position="1"/>
        <end position="26"/>
    </location>
</feature>
<dbReference type="PROSITE" id="PS01095">
    <property type="entry name" value="GH18_1"/>
    <property type="match status" value="1"/>
</dbReference>
<dbReference type="PANTHER" id="PTHR11177:SF317">
    <property type="entry name" value="CHITINASE 12-RELATED"/>
    <property type="match status" value="1"/>
</dbReference>
<dbReference type="SMART" id="SM00636">
    <property type="entry name" value="Glyco_18"/>
    <property type="match status" value="1"/>
</dbReference>
<feature type="domain" description="GH18" evidence="8">
    <location>
        <begin position="43"/>
        <end position="443"/>
    </location>
</feature>
<dbReference type="GO" id="GO:0008843">
    <property type="term" value="F:endochitinase activity"/>
    <property type="evidence" value="ECO:0007669"/>
    <property type="project" value="UniProtKB-EC"/>
</dbReference>
<reference evidence="10" key="1">
    <citation type="submission" date="2008-04" db="EMBL/GenBank/DDBJ databases">
        <title>Complete sequence of plasmid 3 of Nostoc punctiforme ATCC 29133.</title>
        <authorList>
            <consortium name="US DOE Joint Genome Institute"/>
            <person name="Copeland A."/>
            <person name="Lucas S."/>
            <person name="Lapidus A."/>
            <person name="Glavina del Rio T."/>
            <person name="Dalin E."/>
            <person name="Tice H."/>
            <person name="Pitluck S."/>
            <person name="Chain P."/>
            <person name="Malfatti S."/>
            <person name="Shin M."/>
            <person name="Vergez L."/>
            <person name="Schmutz J."/>
            <person name="Larimer F."/>
            <person name="Land M."/>
            <person name="Hauser L."/>
            <person name="Kyrpides N."/>
            <person name="Kim E."/>
            <person name="Meeks J.C."/>
            <person name="Elhai J."/>
            <person name="Campbell E.L."/>
            <person name="Thiel T."/>
            <person name="Longmire J."/>
            <person name="Potts M."/>
            <person name="Atlas R."/>
        </authorList>
    </citation>
    <scope>NUCLEOTIDE SEQUENCE [LARGE SCALE GENOMIC DNA]</scope>
    <source>
        <strain evidence="10">ATCC 29133 / PCC 73102</strain>
        <plasmid evidence="10">Plasmid pNPUN03</plasmid>
    </source>
</reference>
<dbReference type="GO" id="GO:0008081">
    <property type="term" value="F:phosphoric diester hydrolase activity"/>
    <property type="evidence" value="ECO:0007669"/>
    <property type="project" value="InterPro"/>
</dbReference>
<dbReference type="EnsemblBacteria" id="ACC85389">
    <property type="protein sequence ID" value="ACC85389"/>
    <property type="gene ID" value="Npun_CF051"/>
</dbReference>
<evidence type="ECO:0000256" key="5">
    <source>
        <dbReference type="ARBA" id="ARBA00023295"/>
    </source>
</evidence>
<dbReference type="KEGG" id="npu:Npun_CF051"/>
<dbReference type="PROSITE" id="PS51910">
    <property type="entry name" value="GH18_2"/>
    <property type="match status" value="1"/>
</dbReference>
<dbReference type="GO" id="GO:0008061">
    <property type="term" value="F:chitin binding"/>
    <property type="evidence" value="ECO:0007669"/>
    <property type="project" value="InterPro"/>
</dbReference>
<evidence type="ECO:0000259" key="8">
    <source>
        <dbReference type="PROSITE" id="PS51910"/>
    </source>
</evidence>
<evidence type="ECO:0000256" key="3">
    <source>
        <dbReference type="ARBA" id="ARBA00022801"/>
    </source>
</evidence>
<dbReference type="Pfam" id="PF00704">
    <property type="entry name" value="Glyco_hydro_18"/>
    <property type="match status" value="1"/>
</dbReference>
<dbReference type="Gene3D" id="3.20.20.80">
    <property type="entry name" value="Glycosidases"/>
    <property type="match status" value="1"/>
</dbReference>
<evidence type="ECO:0000256" key="2">
    <source>
        <dbReference type="ARBA" id="ARBA00012729"/>
    </source>
</evidence>
<feature type="chain" id="PRO_5002777106" description="chitinase" evidence="7">
    <location>
        <begin position="27"/>
        <end position="785"/>
    </location>
</feature>
<name>B2JBT5_NOSP7</name>
<dbReference type="SUPFAM" id="SSF54556">
    <property type="entry name" value="Chitinase insertion domain"/>
    <property type="match status" value="1"/>
</dbReference>
<geneLocation type="plasmid" evidence="9 10">
    <name>pNPUN03</name>
</geneLocation>
<keyword evidence="5 6" id="KW-0326">Glycosidase</keyword>